<sequence>MSGKSQPFSISSACSKAAQPAPPGLATAHSAAADMLLVHATAVGPPSIPAAVLSGLTGPSGLLSIGHPIPAGLPSAQAGPTVPVTQVASPAEAPPVKANPWFTCVIVRNGAGILDDPTLLPNPLLTQTEFFMAVFYDFNIAVGFYTAYYRIGAIHIVPAIPAPSSGSPINPIYVSSMAPTPKAPVENNKAPVDGLPVMDSNVSMDHNNPPSDACNIDPFLLAGDAMDTAGSKERPKVIVVNSENDPHLDQKHLFPDVVFLPHPNPHLLCAASTPPSFPTIVQPSAPLPASKKRCAPSRDDTPKALSTGTTVDSWPGTTGKKTKFNKGKAAEHECHHQIITTILTASLSSPITVVFPTSGLFGGNIAPGVAGPSQVVGPSVQAPSTLNFIDGSNYGSPDFSGSELEEVFTLMDNASSLSSLTEESDIEFETESETE</sequence>
<dbReference type="AlphaFoldDB" id="A0A9P5NCW6"/>
<accession>A0A9P5NCW6</accession>
<feature type="region of interest" description="Disordered" evidence="1">
    <location>
        <begin position="285"/>
        <end position="323"/>
    </location>
</feature>
<comment type="caution">
    <text evidence="2">The sequence shown here is derived from an EMBL/GenBank/DDBJ whole genome shotgun (WGS) entry which is preliminary data.</text>
</comment>
<dbReference type="EMBL" id="JADNYJ010000121">
    <property type="protein sequence ID" value="KAF8882629.1"/>
    <property type="molecule type" value="Genomic_DNA"/>
</dbReference>
<gene>
    <name evidence="2" type="ORF">CPB84DRAFT_1750866</name>
</gene>
<evidence type="ECO:0000313" key="2">
    <source>
        <dbReference type="EMBL" id="KAF8882629.1"/>
    </source>
</evidence>
<evidence type="ECO:0000313" key="3">
    <source>
        <dbReference type="Proteomes" id="UP000724874"/>
    </source>
</evidence>
<evidence type="ECO:0000256" key="1">
    <source>
        <dbReference type="SAM" id="MobiDB-lite"/>
    </source>
</evidence>
<protein>
    <submittedName>
        <fullName evidence="2">Uncharacterized protein</fullName>
    </submittedName>
</protein>
<keyword evidence="3" id="KW-1185">Reference proteome</keyword>
<dbReference type="Proteomes" id="UP000724874">
    <property type="component" value="Unassembled WGS sequence"/>
</dbReference>
<proteinExistence type="predicted"/>
<reference evidence="2" key="1">
    <citation type="submission" date="2020-11" db="EMBL/GenBank/DDBJ databases">
        <authorList>
            <consortium name="DOE Joint Genome Institute"/>
            <person name="Ahrendt S."/>
            <person name="Riley R."/>
            <person name="Andreopoulos W."/>
            <person name="LaButti K."/>
            <person name="Pangilinan J."/>
            <person name="Ruiz-duenas F.J."/>
            <person name="Barrasa J.M."/>
            <person name="Sanchez-Garcia M."/>
            <person name="Camarero S."/>
            <person name="Miyauchi S."/>
            <person name="Serrano A."/>
            <person name="Linde D."/>
            <person name="Babiker R."/>
            <person name="Drula E."/>
            <person name="Ayuso-Fernandez I."/>
            <person name="Pacheco R."/>
            <person name="Padilla G."/>
            <person name="Ferreira P."/>
            <person name="Barriuso J."/>
            <person name="Kellner H."/>
            <person name="Castanera R."/>
            <person name="Alfaro M."/>
            <person name="Ramirez L."/>
            <person name="Pisabarro A.G."/>
            <person name="Kuo A."/>
            <person name="Tritt A."/>
            <person name="Lipzen A."/>
            <person name="He G."/>
            <person name="Yan M."/>
            <person name="Ng V."/>
            <person name="Cullen D."/>
            <person name="Martin F."/>
            <person name="Rosso M.-N."/>
            <person name="Henrissat B."/>
            <person name="Hibbett D."/>
            <person name="Martinez A.T."/>
            <person name="Grigoriev I.V."/>
        </authorList>
    </citation>
    <scope>NUCLEOTIDE SEQUENCE</scope>
    <source>
        <strain evidence="2">AH 44721</strain>
    </source>
</reference>
<name>A0A9P5NCW6_GYMJU</name>
<organism evidence="2 3">
    <name type="scientific">Gymnopilus junonius</name>
    <name type="common">Spectacular rustgill mushroom</name>
    <name type="synonym">Gymnopilus spectabilis subsp. junonius</name>
    <dbReference type="NCBI Taxonomy" id="109634"/>
    <lineage>
        <taxon>Eukaryota</taxon>
        <taxon>Fungi</taxon>
        <taxon>Dikarya</taxon>
        <taxon>Basidiomycota</taxon>
        <taxon>Agaricomycotina</taxon>
        <taxon>Agaricomycetes</taxon>
        <taxon>Agaricomycetidae</taxon>
        <taxon>Agaricales</taxon>
        <taxon>Agaricineae</taxon>
        <taxon>Hymenogastraceae</taxon>
        <taxon>Gymnopilus</taxon>
    </lineage>
</organism>